<proteinExistence type="predicted"/>
<comment type="caution">
    <text evidence="1">The sequence shown here is derived from an EMBL/GenBank/DDBJ whole genome shotgun (WGS) entry which is preliminary data.</text>
</comment>
<protein>
    <submittedName>
        <fullName evidence="1">Phage tail protein</fullName>
    </submittedName>
</protein>
<reference evidence="1 2" key="1">
    <citation type="submission" date="2017-08" db="EMBL/GenBank/DDBJ databases">
        <title>Infants hospitalized years apart are colonized by the same room-sourced microbial strains.</title>
        <authorList>
            <person name="Brooks B."/>
            <person name="Olm M.R."/>
            <person name="Firek B.A."/>
            <person name="Baker R."/>
            <person name="Thomas B.C."/>
            <person name="Morowitz M.J."/>
            <person name="Banfield J.F."/>
        </authorList>
    </citation>
    <scope>NUCLEOTIDE SEQUENCE [LARGE SCALE GENOMIC DNA]</scope>
    <source>
        <strain evidence="1">S2_012_000_R2_81</strain>
    </source>
</reference>
<dbReference type="Proteomes" id="UP000249633">
    <property type="component" value="Unassembled WGS sequence"/>
</dbReference>
<accession>A0A2W5FHH9</accession>
<organism evidence="1 2">
    <name type="scientific">Roseateles depolymerans</name>
    <dbReference type="NCBI Taxonomy" id="76731"/>
    <lineage>
        <taxon>Bacteria</taxon>
        <taxon>Pseudomonadati</taxon>
        <taxon>Pseudomonadota</taxon>
        <taxon>Betaproteobacteria</taxon>
        <taxon>Burkholderiales</taxon>
        <taxon>Sphaerotilaceae</taxon>
        <taxon>Roseateles</taxon>
    </lineage>
</organism>
<name>A0A2W5FHH9_9BURK</name>
<dbReference type="EMBL" id="QFOD01000014">
    <property type="protein sequence ID" value="PZP30442.1"/>
    <property type="molecule type" value="Genomic_DNA"/>
</dbReference>
<gene>
    <name evidence="1" type="ORF">DI603_15065</name>
</gene>
<evidence type="ECO:0000313" key="2">
    <source>
        <dbReference type="Proteomes" id="UP000249633"/>
    </source>
</evidence>
<dbReference type="Pfam" id="PF09684">
    <property type="entry name" value="Tail_P2_I"/>
    <property type="match status" value="1"/>
</dbReference>
<dbReference type="InterPro" id="IPR006521">
    <property type="entry name" value="Tail_protein_I"/>
</dbReference>
<sequence length="309" mass="33904">MLQASALDRLLPPQATGLERALVQIAPRWEGLAELAANLEANRPAAFAPWLAAEYGLAQFSDLFDTLDELLAQGLPWLFERGTAASVRRVLAWLGFDASVRIEEDDAYLHIDLGRVATANEIERIAQVVRASLPAHMRLYRVFFDFDLRPVRLDRGPALDAGQLDDDSGVWLGDTKASFAELRAGQADQPMLEAIDRAIVARRTTLLPYDDRPLLDAWRLDSHVLVDTYGGLAELFAGQCNAPQPGDPLRANGEGRGGIAAWLGAEALLSTTVMRSGRAPTAVLPPRSWTGPWTGPWRPFIDSNRSEET</sequence>
<evidence type="ECO:0000313" key="1">
    <source>
        <dbReference type="EMBL" id="PZP30442.1"/>
    </source>
</evidence>
<dbReference type="AlphaFoldDB" id="A0A2W5FHH9"/>